<organism evidence="4 5">
    <name type="scientific">Salvia divinorum</name>
    <name type="common">Maria pastora</name>
    <name type="synonym">Diviner's sage</name>
    <dbReference type="NCBI Taxonomy" id="28513"/>
    <lineage>
        <taxon>Eukaryota</taxon>
        <taxon>Viridiplantae</taxon>
        <taxon>Streptophyta</taxon>
        <taxon>Embryophyta</taxon>
        <taxon>Tracheophyta</taxon>
        <taxon>Spermatophyta</taxon>
        <taxon>Magnoliopsida</taxon>
        <taxon>eudicotyledons</taxon>
        <taxon>Gunneridae</taxon>
        <taxon>Pentapetalae</taxon>
        <taxon>asterids</taxon>
        <taxon>lamiids</taxon>
        <taxon>Lamiales</taxon>
        <taxon>Lamiaceae</taxon>
        <taxon>Nepetoideae</taxon>
        <taxon>Mentheae</taxon>
        <taxon>Salviinae</taxon>
        <taxon>Salvia</taxon>
        <taxon>Salvia subgen. Calosphace</taxon>
    </lineage>
</organism>
<evidence type="ECO:0000256" key="2">
    <source>
        <dbReference type="ARBA" id="ARBA00023163"/>
    </source>
</evidence>
<reference evidence="4 5" key="1">
    <citation type="submission" date="2024-06" db="EMBL/GenBank/DDBJ databases">
        <title>A chromosome level genome sequence of Diviner's sage (Salvia divinorum).</title>
        <authorList>
            <person name="Ford S.A."/>
            <person name="Ro D.-K."/>
            <person name="Ness R.W."/>
            <person name="Phillips M.A."/>
        </authorList>
    </citation>
    <scope>NUCLEOTIDE SEQUENCE [LARGE SCALE GENOMIC DNA]</scope>
    <source>
        <strain evidence="4">SAF-2024a</strain>
        <tissue evidence="4">Leaf</tissue>
    </source>
</reference>
<keyword evidence="5" id="KW-1185">Reference proteome</keyword>
<keyword evidence="1" id="KW-0805">Transcription regulation</keyword>
<comment type="caution">
    <text evidence="4">The sequence shown here is derived from an EMBL/GenBank/DDBJ whole genome shotgun (WGS) entry which is preliminary data.</text>
</comment>
<name>A0ABD1GMW8_SALDI</name>
<evidence type="ECO:0000256" key="3">
    <source>
        <dbReference type="PROSITE-ProRule" id="PRU01191"/>
    </source>
</evidence>
<dbReference type="Proteomes" id="UP001567538">
    <property type="component" value="Unassembled WGS sequence"/>
</dbReference>
<keyword evidence="2" id="KW-0804">Transcription</keyword>
<dbReference type="EMBL" id="JBEAFC010000008">
    <property type="protein sequence ID" value="KAL1545461.1"/>
    <property type="molecule type" value="Genomic_DNA"/>
</dbReference>
<comment type="similarity">
    <text evidence="3">Belongs to the GRAS family.</text>
</comment>
<accession>A0ABD1GMW8</accession>
<dbReference type="PANTHER" id="PTHR31636">
    <property type="entry name" value="OSJNBA0084A10.13 PROTEIN-RELATED"/>
    <property type="match status" value="1"/>
</dbReference>
<evidence type="ECO:0000313" key="5">
    <source>
        <dbReference type="Proteomes" id="UP001567538"/>
    </source>
</evidence>
<feature type="region of interest" description="SAW" evidence="3">
    <location>
        <begin position="426"/>
        <end position="498"/>
    </location>
</feature>
<dbReference type="PROSITE" id="PS50985">
    <property type="entry name" value="GRAS"/>
    <property type="match status" value="1"/>
</dbReference>
<proteinExistence type="inferred from homology"/>
<comment type="caution">
    <text evidence="3">Lacks conserved residue(s) required for the propagation of feature annotation.</text>
</comment>
<dbReference type="AlphaFoldDB" id="A0ABD1GMW8"/>
<sequence length="498" mass="56655">MMQHELLLPTWPSYNFTCSPFDTKVLYDDQERDRCVVDGWDFSYSFITSPEDSSVMSSDSYIPEAVVQNEYFVLKETCNEFQTCSDMDGLETISRGDIESICEWINEDGMEGDGGLNPPLSSYSNALNQTDMELTLINLLRAYGEAVENGEKELGEVVVGAINDKSSPIGNTTERVAYNLFGSREGQGEHMRDEAAKNLIAAFRVMYQSLPDGRVAHFTANMAILDSIPDNAGVVRIVDFDIGEGVQWPPMMEALSQKGMTLRLTSLRTKEECNYSFWKFEDTKEWLLSQAKQCGVKLQVEKKTVEEIGIEMMRIQRKDQGREWVVFNCMVGLPHMGRRRPRTSVEGFLKEAKAMVDDYEGIVVLGDGETMENLLSSSGYASYFDCLRRHYQAVFESLEKNIPIYISKARAAMESLFLGPLMCPVAWLRDWEETRRSCNFQKETRLEGRKLRLESLVEAKEMVVQGGNSYSVTIEGVGDHEMVLRWKETILVRVSIWM</sequence>
<dbReference type="InterPro" id="IPR005202">
    <property type="entry name" value="TF_GRAS"/>
</dbReference>
<dbReference type="Pfam" id="PF03514">
    <property type="entry name" value="GRAS"/>
    <property type="match status" value="1"/>
</dbReference>
<evidence type="ECO:0000256" key="1">
    <source>
        <dbReference type="ARBA" id="ARBA00023015"/>
    </source>
</evidence>
<gene>
    <name evidence="4" type="ORF">AAHA92_22186</name>
</gene>
<evidence type="ECO:0000313" key="4">
    <source>
        <dbReference type="EMBL" id="KAL1545461.1"/>
    </source>
</evidence>
<protein>
    <submittedName>
        <fullName evidence="4">Protein NODULATION SIGNALING PATHWAY 2-like</fullName>
    </submittedName>
</protein>